<dbReference type="GO" id="GO:0033540">
    <property type="term" value="P:fatty acid beta-oxidation using acyl-CoA oxidase"/>
    <property type="evidence" value="ECO:0007669"/>
    <property type="project" value="TreeGrafter"/>
</dbReference>
<dbReference type="InterPro" id="IPR013786">
    <property type="entry name" value="AcylCoA_DH/ox_N"/>
</dbReference>
<dbReference type="GO" id="GO:0055088">
    <property type="term" value="P:lipid homeostasis"/>
    <property type="evidence" value="ECO:0007669"/>
    <property type="project" value="TreeGrafter"/>
</dbReference>
<protein>
    <recommendedName>
        <fullName evidence="4">acyl-CoA oxidase</fullName>
        <ecNumber evidence="4">1.3.3.6</ecNumber>
    </recommendedName>
</protein>
<dbReference type="Gene3D" id="1.20.140.10">
    <property type="entry name" value="Butyryl-CoA Dehydrogenase, subunit A, domain 3"/>
    <property type="match status" value="2"/>
</dbReference>
<evidence type="ECO:0000256" key="3">
    <source>
        <dbReference type="ARBA" id="ARBA00006288"/>
    </source>
</evidence>
<feature type="domain" description="Acyl-CoA oxidase C-alpha1" evidence="14">
    <location>
        <begin position="284"/>
        <end position="442"/>
    </location>
</feature>
<dbReference type="PANTHER" id="PTHR10909">
    <property type="entry name" value="ELECTRON TRANSPORT OXIDOREDUCTASE"/>
    <property type="match status" value="1"/>
</dbReference>
<dbReference type="GO" id="GO:0005504">
    <property type="term" value="F:fatty acid binding"/>
    <property type="evidence" value="ECO:0007669"/>
    <property type="project" value="TreeGrafter"/>
</dbReference>
<dbReference type="RefSeq" id="WP_354698440.1">
    <property type="nucleotide sequence ID" value="NZ_CP114014.1"/>
</dbReference>
<dbReference type="InterPro" id="IPR009100">
    <property type="entry name" value="AcylCoA_DH/oxidase_NM_dom_sf"/>
</dbReference>
<dbReference type="EC" id="1.3.3.6" evidence="4"/>
<evidence type="ECO:0000256" key="7">
    <source>
        <dbReference type="ARBA" id="ARBA00022832"/>
    </source>
</evidence>
<evidence type="ECO:0000256" key="4">
    <source>
        <dbReference type="ARBA" id="ARBA00012870"/>
    </source>
</evidence>
<evidence type="ECO:0000256" key="8">
    <source>
        <dbReference type="ARBA" id="ARBA00023002"/>
    </source>
</evidence>
<accession>A0AAU7B0S5</accession>
<dbReference type="GO" id="GO:0003997">
    <property type="term" value="F:acyl-CoA oxidase activity"/>
    <property type="evidence" value="ECO:0007669"/>
    <property type="project" value="UniProtKB-EC"/>
</dbReference>
<feature type="domain" description="Acyl-CoA dehydrogenase/oxidase N-terminal" evidence="13">
    <location>
        <begin position="22"/>
        <end position="130"/>
    </location>
</feature>
<sequence>MSTVAVGSLPDVEALRRWLDGEHREIREQVRSRLESMDLAQADGITRAEYRELVLRWTTELGQSGQTALGFPRRYGGEGNIGGSIASFETLAHGDLSLLVKSGVQFGLFGGAILQLGTERHHDEYLRGVLDLSIPGCFAMSESAHGSDVQNVHTTATYDAATQEFVVHTPHDGAHKEWIGNAASHGRVAVVFAQLITPDAEESHGVHALVVPIRGADGTPAAGVRIDDCGDKMGLQGVDNGRLWFDEVRVPREALLDRFASVSADGTYSSPIENPDRRFFTMLGTLVQGRVSIGGASVSVSKNALTIAVRHALRRRQFTSPDGEEILLLDYRTHQRRLLPLLARTYALHAAQEQLVAELDAAFGNDDVGDLARRELEAHAAGLKALASWHCTAAVQASREACGGLGYLTENRFASLKGDSEIFTTFEGDNTVLLQLVGKSLITGYKHQFGDLDPLGLVGFVAGTALKDVLEKTALRQVAQTLVDAVVPARGEDDSELLDRDEQLDVLRYRAERVLASVARRLKRGIDEGHAPFEVFRACQDHVLAAARAYIESRIAVAFAARVAACPDPALKPFLERLCDLHLLCTIEADRAWFLEHGRLSPSRSKTITRTVNRLLNEVRADAGALVDAFAIPDSVLRAPIGVMDQDDRVPGL</sequence>
<dbReference type="InterPro" id="IPR037069">
    <property type="entry name" value="AcylCoA_DH/ox_N_sf"/>
</dbReference>
<dbReference type="InterPro" id="IPR046373">
    <property type="entry name" value="Acyl-CoA_Oxase/DH_mid-dom_sf"/>
</dbReference>
<dbReference type="EMBL" id="CP114014">
    <property type="protein sequence ID" value="XAY07237.1"/>
    <property type="molecule type" value="Genomic_DNA"/>
</dbReference>
<dbReference type="Pfam" id="PF02770">
    <property type="entry name" value="Acyl-CoA_dh_M"/>
    <property type="match status" value="1"/>
</dbReference>
<comment type="subcellular location">
    <subcellularLocation>
        <location evidence="2">Peroxisome</location>
    </subcellularLocation>
</comment>
<dbReference type="FunFam" id="1.20.140.10:FF:000007">
    <property type="entry name" value="Acyl-coenzyme A oxidase"/>
    <property type="match status" value="1"/>
</dbReference>
<dbReference type="PIRSF" id="PIRSF000168">
    <property type="entry name" value="Acyl-CoA_oxidase"/>
    <property type="match status" value="1"/>
</dbReference>
<evidence type="ECO:0000259" key="14">
    <source>
        <dbReference type="Pfam" id="PF22924"/>
    </source>
</evidence>
<feature type="domain" description="Acyl-CoA oxidase C-terminal" evidence="11">
    <location>
        <begin position="501"/>
        <end position="645"/>
    </location>
</feature>
<keyword evidence="7" id="KW-0276">Fatty acid metabolism</keyword>
<dbReference type="Pfam" id="PF02771">
    <property type="entry name" value="Acyl-CoA_dh_N"/>
    <property type="match status" value="1"/>
</dbReference>
<dbReference type="InterPro" id="IPR002655">
    <property type="entry name" value="Acyl-CoA_oxidase_C"/>
</dbReference>
<comment type="cofactor">
    <cofactor evidence="1">
        <name>FAD</name>
        <dbReference type="ChEBI" id="CHEBI:57692"/>
    </cofactor>
</comment>
<evidence type="ECO:0000256" key="10">
    <source>
        <dbReference type="ARBA" id="ARBA00023140"/>
    </source>
</evidence>
<keyword evidence="6" id="KW-0274">FAD</keyword>
<dbReference type="SUPFAM" id="SSF47203">
    <property type="entry name" value="Acyl-CoA dehydrogenase C-terminal domain-like"/>
    <property type="match status" value="2"/>
</dbReference>
<dbReference type="Gene3D" id="1.10.540.10">
    <property type="entry name" value="Acyl-CoA dehydrogenase/oxidase, N-terminal domain"/>
    <property type="match status" value="1"/>
</dbReference>
<name>A0AAU7B0S5_9ACTN</name>
<dbReference type="InterPro" id="IPR036250">
    <property type="entry name" value="AcylCo_DH-like_C"/>
</dbReference>
<organism evidence="15">
    <name type="scientific">Paraconexibacter sp. AEG42_29</name>
    <dbReference type="NCBI Taxonomy" id="2997339"/>
    <lineage>
        <taxon>Bacteria</taxon>
        <taxon>Bacillati</taxon>
        <taxon>Actinomycetota</taxon>
        <taxon>Thermoleophilia</taxon>
        <taxon>Solirubrobacterales</taxon>
        <taxon>Paraconexibacteraceae</taxon>
        <taxon>Paraconexibacter</taxon>
    </lineage>
</organism>
<dbReference type="Pfam" id="PF22924">
    <property type="entry name" value="ACOX_C_alpha1"/>
    <property type="match status" value="1"/>
</dbReference>
<evidence type="ECO:0000256" key="5">
    <source>
        <dbReference type="ARBA" id="ARBA00022630"/>
    </source>
</evidence>
<dbReference type="InterPro" id="IPR006091">
    <property type="entry name" value="Acyl-CoA_Oxase/DH_mid-dom"/>
</dbReference>
<evidence type="ECO:0000259" key="12">
    <source>
        <dbReference type="Pfam" id="PF02770"/>
    </source>
</evidence>
<keyword evidence="5" id="KW-0285">Flavoprotein</keyword>
<dbReference type="GO" id="GO:0071949">
    <property type="term" value="F:FAD binding"/>
    <property type="evidence" value="ECO:0007669"/>
    <property type="project" value="InterPro"/>
</dbReference>
<evidence type="ECO:0000256" key="2">
    <source>
        <dbReference type="ARBA" id="ARBA00004275"/>
    </source>
</evidence>
<dbReference type="Gene3D" id="2.40.110.10">
    <property type="entry name" value="Butyryl-CoA Dehydrogenase, subunit A, domain 2"/>
    <property type="match status" value="1"/>
</dbReference>
<dbReference type="InterPro" id="IPR012258">
    <property type="entry name" value="Acyl-CoA_oxidase"/>
</dbReference>
<evidence type="ECO:0000259" key="13">
    <source>
        <dbReference type="Pfam" id="PF02771"/>
    </source>
</evidence>
<comment type="similarity">
    <text evidence="3">Belongs to the acyl-CoA oxidase family.</text>
</comment>
<gene>
    <name evidence="15" type="ORF">DSM112329_04118</name>
</gene>
<keyword evidence="8" id="KW-0560">Oxidoreductase</keyword>
<feature type="domain" description="Acyl-CoA oxidase/dehydrogenase middle" evidence="12">
    <location>
        <begin position="137"/>
        <end position="248"/>
    </location>
</feature>
<dbReference type="KEGG" id="parq:DSM112329_04118"/>
<evidence type="ECO:0000256" key="1">
    <source>
        <dbReference type="ARBA" id="ARBA00001974"/>
    </source>
</evidence>
<dbReference type="AlphaFoldDB" id="A0AAU7B0S5"/>
<dbReference type="SUPFAM" id="SSF56645">
    <property type="entry name" value="Acyl-CoA dehydrogenase NM domain-like"/>
    <property type="match status" value="1"/>
</dbReference>
<dbReference type="FunFam" id="1.20.140.10:FF:000010">
    <property type="entry name" value="Acyl-coenzyme A oxidase"/>
    <property type="match status" value="1"/>
</dbReference>
<keyword evidence="9" id="KW-0443">Lipid metabolism</keyword>
<evidence type="ECO:0000256" key="6">
    <source>
        <dbReference type="ARBA" id="ARBA00022827"/>
    </source>
</evidence>
<dbReference type="FunFam" id="2.40.110.10:FF:000005">
    <property type="entry name" value="Acyl-coenzyme A oxidase"/>
    <property type="match status" value="1"/>
</dbReference>
<proteinExistence type="inferred from homology"/>
<evidence type="ECO:0000259" key="11">
    <source>
        <dbReference type="Pfam" id="PF01756"/>
    </source>
</evidence>
<reference evidence="15" key="1">
    <citation type="submission" date="2022-12" db="EMBL/GenBank/DDBJ databases">
        <title>Paraconexibacter alkalitolerans sp. nov. and Baekduia alba sp. nov., isolated from soil and emended description of the genera Paraconexibacter (Chun et al., 2020) and Baekduia (An et al., 2020).</title>
        <authorList>
            <person name="Vieira S."/>
            <person name="Huber K.J."/>
            <person name="Geppert A."/>
            <person name="Wolf J."/>
            <person name="Neumann-Schaal M."/>
            <person name="Muesken M."/>
            <person name="Overmann J."/>
        </authorList>
    </citation>
    <scope>NUCLEOTIDE SEQUENCE</scope>
    <source>
        <strain evidence="15">AEG42_29</strain>
    </source>
</reference>
<evidence type="ECO:0000256" key="9">
    <source>
        <dbReference type="ARBA" id="ARBA00023098"/>
    </source>
</evidence>
<dbReference type="Pfam" id="PF01756">
    <property type="entry name" value="ACOX"/>
    <property type="match status" value="1"/>
</dbReference>
<dbReference type="InterPro" id="IPR055060">
    <property type="entry name" value="ACOX_C_alpha1"/>
</dbReference>
<evidence type="ECO:0000313" key="15">
    <source>
        <dbReference type="EMBL" id="XAY07237.1"/>
    </source>
</evidence>
<keyword evidence="10" id="KW-0576">Peroxisome</keyword>